<dbReference type="AlphaFoldDB" id="A0A9X9WYS1"/>
<evidence type="ECO:0000313" key="2">
    <source>
        <dbReference type="Proteomes" id="UP001138751"/>
    </source>
</evidence>
<proteinExistence type="predicted"/>
<keyword evidence="2" id="KW-1185">Reference proteome</keyword>
<sequence length="259" mass="26225">MSLPEIREAEASPEVATVYAGLRAGVGVAQVNLIWRHAAALPGVLDWLWSQVRPALESGAAAGARDRIAAHVPLPAMPRADAPPDVAALVETYNRGNLTNLAVLTAVRLRAAGVVPGVAGAAAEVGTMLPEPPPLPRLAELPAPLADAVRSLAARHGLSDASVVPSLYLHLAQWPVVLGALPALLAPLFAGGGLVTARDAAVAAAEAEAPGLIAALGAAPPAPEALAVFLPTLALFTREVIPGMVPVGLALRRAFAGGR</sequence>
<protein>
    <submittedName>
        <fullName evidence="1">Uncharacterized protein</fullName>
    </submittedName>
</protein>
<reference evidence="1" key="1">
    <citation type="submission" date="2020-01" db="EMBL/GenBank/DDBJ databases">
        <authorList>
            <person name="Rat A."/>
        </authorList>
    </citation>
    <scope>NUCLEOTIDE SEQUENCE</scope>
    <source>
        <strain evidence="1">LMG 31231</strain>
    </source>
</reference>
<dbReference type="RefSeq" id="WP_211862719.1">
    <property type="nucleotide sequence ID" value="NZ_JAAEDM010000037.1"/>
</dbReference>
<name>A0A9X9WYS1_9PROT</name>
<comment type="caution">
    <text evidence="1">The sequence shown here is derived from an EMBL/GenBank/DDBJ whole genome shotgun (WGS) entry which is preliminary data.</text>
</comment>
<dbReference type="Proteomes" id="UP001138751">
    <property type="component" value="Unassembled WGS sequence"/>
</dbReference>
<evidence type="ECO:0000313" key="1">
    <source>
        <dbReference type="EMBL" id="MBR0672300.1"/>
    </source>
</evidence>
<accession>A0A9X9WYS1</accession>
<reference evidence="1" key="2">
    <citation type="journal article" date="2021" name="Syst. Appl. Microbiol.">
        <title>Roseomonas hellenica sp. nov., isolated from roots of wild-growing Alkanna tinctoria.</title>
        <authorList>
            <person name="Rat A."/>
            <person name="Naranjo H.D."/>
            <person name="Lebbe L."/>
            <person name="Cnockaert M."/>
            <person name="Krigas N."/>
            <person name="Grigoriadou K."/>
            <person name="Maloupa E."/>
            <person name="Willems A."/>
        </authorList>
    </citation>
    <scope>NUCLEOTIDE SEQUENCE</scope>
    <source>
        <strain evidence="1">LMG 31231</strain>
    </source>
</reference>
<gene>
    <name evidence="1" type="ORF">GXW76_14045</name>
</gene>
<organism evidence="1 2">
    <name type="scientific">Neoroseomonas soli</name>
    <dbReference type="NCBI Taxonomy" id="1081025"/>
    <lineage>
        <taxon>Bacteria</taxon>
        <taxon>Pseudomonadati</taxon>
        <taxon>Pseudomonadota</taxon>
        <taxon>Alphaproteobacteria</taxon>
        <taxon>Acetobacterales</taxon>
        <taxon>Acetobacteraceae</taxon>
        <taxon>Neoroseomonas</taxon>
    </lineage>
</organism>
<dbReference type="EMBL" id="JAAEDM010000037">
    <property type="protein sequence ID" value="MBR0672300.1"/>
    <property type="molecule type" value="Genomic_DNA"/>
</dbReference>